<gene>
    <name evidence="2" type="ORF">COCSUDRAFT_61835</name>
</gene>
<reference evidence="2 3" key="1">
    <citation type="journal article" date="2012" name="Genome Biol.">
        <title>The genome of the polar eukaryotic microalga coccomyxa subellipsoidea reveals traits of cold adaptation.</title>
        <authorList>
            <person name="Blanc G."/>
            <person name="Agarkova I."/>
            <person name="Grimwood J."/>
            <person name="Kuo A."/>
            <person name="Brueggeman A."/>
            <person name="Dunigan D."/>
            <person name="Gurnon J."/>
            <person name="Ladunga I."/>
            <person name="Lindquist E."/>
            <person name="Lucas S."/>
            <person name="Pangilinan J."/>
            <person name="Proschold T."/>
            <person name="Salamov A."/>
            <person name="Schmutz J."/>
            <person name="Weeks D."/>
            <person name="Yamada T."/>
            <person name="Claverie J.M."/>
            <person name="Grigoriev I."/>
            <person name="Van Etten J."/>
            <person name="Lomsadze A."/>
            <person name="Borodovsky M."/>
        </authorList>
    </citation>
    <scope>NUCLEOTIDE SEQUENCE [LARGE SCALE GENOMIC DNA]</scope>
    <source>
        <strain evidence="2 3">C-169</strain>
    </source>
</reference>
<protein>
    <recommendedName>
        <fullName evidence="1">DOT1 domain-containing protein</fullName>
    </recommendedName>
</protein>
<feature type="domain" description="DOT1" evidence="1">
    <location>
        <begin position="3"/>
        <end position="123"/>
    </location>
</feature>
<comment type="caution">
    <text evidence="2">The sequence shown here is derived from an EMBL/GenBank/DDBJ whole genome shotgun (WGS) entry which is preliminary data.</text>
</comment>
<dbReference type="Gene3D" id="3.40.50.150">
    <property type="entry name" value="Vaccinia Virus protein VP39"/>
    <property type="match status" value="1"/>
</dbReference>
<sequence>MARTYGEILESSFADVFALCDEDTLFLDVGSGRGLITAASVQQGGCYRAIGIEKYNDKLQESQELLASLPEDVQSKIEFLLGDFNDHDLTAMLQSYACTSLLMFCNNLAFQQGTNMRMSKNFRRAMNALPSVKITVVATTPLEALSDRLTDTISLDMTWAPGHMSQVYTWHGLSDVKAGVAA</sequence>
<accession>I0Z191</accession>
<dbReference type="InterPro" id="IPR025789">
    <property type="entry name" value="DOT1_dom"/>
</dbReference>
<dbReference type="InterPro" id="IPR029063">
    <property type="entry name" value="SAM-dependent_MTases_sf"/>
</dbReference>
<dbReference type="AlphaFoldDB" id="I0Z191"/>
<dbReference type="RefSeq" id="XP_005648954.1">
    <property type="nucleotide sequence ID" value="XM_005648897.1"/>
</dbReference>
<dbReference type="KEGG" id="csl:COCSUDRAFT_61835"/>
<name>I0Z191_COCSC</name>
<dbReference type="GeneID" id="17042400"/>
<dbReference type="EMBL" id="AGSI01000005">
    <property type="protein sequence ID" value="EIE24410.1"/>
    <property type="molecule type" value="Genomic_DNA"/>
</dbReference>
<evidence type="ECO:0000313" key="2">
    <source>
        <dbReference type="EMBL" id="EIE24410.1"/>
    </source>
</evidence>
<dbReference type="SUPFAM" id="SSF53335">
    <property type="entry name" value="S-adenosyl-L-methionine-dependent methyltransferases"/>
    <property type="match status" value="1"/>
</dbReference>
<dbReference type="Proteomes" id="UP000007264">
    <property type="component" value="Unassembled WGS sequence"/>
</dbReference>
<evidence type="ECO:0000259" key="1">
    <source>
        <dbReference type="Pfam" id="PF08123"/>
    </source>
</evidence>
<dbReference type="Pfam" id="PF08123">
    <property type="entry name" value="DOT1"/>
    <property type="match status" value="1"/>
</dbReference>
<organism evidence="2 3">
    <name type="scientific">Coccomyxa subellipsoidea (strain C-169)</name>
    <name type="common">Green microalga</name>
    <dbReference type="NCBI Taxonomy" id="574566"/>
    <lineage>
        <taxon>Eukaryota</taxon>
        <taxon>Viridiplantae</taxon>
        <taxon>Chlorophyta</taxon>
        <taxon>core chlorophytes</taxon>
        <taxon>Trebouxiophyceae</taxon>
        <taxon>Trebouxiophyceae incertae sedis</taxon>
        <taxon>Coccomyxaceae</taxon>
        <taxon>Coccomyxa</taxon>
        <taxon>Coccomyxa subellipsoidea</taxon>
    </lineage>
</organism>
<keyword evidence="3" id="KW-1185">Reference proteome</keyword>
<dbReference type="OrthoDB" id="66144at2759"/>
<dbReference type="GO" id="GO:0031151">
    <property type="term" value="F:histone H3K79 methyltransferase activity"/>
    <property type="evidence" value="ECO:0007669"/>
    <property type="project" value="InterPro"/>
</dbReference>
<evidence type="ECO:0000313" key="3">
    <source>
        <dbReference type="Proteomes" id="UP000007264"/>
    </source>
</evidence>
<proteinExistence type="predicted"/>